<dbReference type="PANTHER" id="PTHR35023">
    <property type="entry name" value="CHELATASE-RELATED"/>
    <property type="match status" value="1"/>
</dbReference>
<dbReference type="Gene3D" id="1.10.8.80">
    <property type="entry name" value="Magnesium chelatase subunit I, C-Terminal domain"/>
    <property type="match status" value="1"/>
</dbReference>
<evidence type="ECO:0000313" key="4">
    <source>
        <dbReference type="EMBL" id="EIW19092.1"/>
    </source>
</evidence>
<feature type="region of interest" description="Disordered" evidence="2">
    <location>
        <begin position="282"/>
        <end position="351"/>
    </location>
</feature>
<dbReference type="SUPFAM" id="SSF52540">
    <property type="entry name" value="P-loop containing nucleoside triphosphate hydrolases"/>
    <property type="match status" value="1"/>
</dbReference>
<dbReference type="OrthoDB" id="9775079at2"/>
<dbReference type="InterPro" id="IPR041702">
    <property type="entry name" value="BchD/ChlD_VWA"/>
</dbReference>
<proteinExistence type="inferred from homology"/>
<feature type="compositionally biased region" description="Basic and acidic residues" evidence="2">
    <location>
        <begin position="326"/>
        <end position="349"/>
    </location>
</feature>
<dbReference type="Pfam" id="PF07728">
    <property type="entry name" value="AAA_5"/>
    <property type="match status" value="1"/>
</dbReference>
<dbReference type="RefSeq" id="WP_007933707.1">
    <property type="nucleotide sequence ID" value="NZ_AKVJ01000022.1"/>
</dbReference>
<dbReference type="InterPro" id="IPR002035">
    <property type="entry name" value="VWF_A"/>
</dbReference>
<dbReference type="InterPro" id="IPR003593">
    <property type="entry name" value="AAA+_ATPase"/>
</dbReference>
<dbReference type="SMART" id="SM00382">
    <property type="entry name" value="AAA"/>
    <property type="match status" value="1"/>
</dbReference>
<dbReference type="Gene3D" id="3.40.50.300">
    <property type="entry name" value="P-loop containing nucleotide triphosphate hydrolases"/>
    <property type="match status" value="1"/>
</dbReference>
<dbReference type="Pfam" id="PF13519">
    <property type="entry name" value="VWA_2"/>
    <property type="match status" value="1"/>
</dbReference>
<dbReference type="InterPro" id="IPR052989">
    <property type="entry name" value="Mg-chelatase_DI-like"/>
</dbReference>
<feature type="compositionally biased region" description="Polar residues" evidence="2">
    <location>
        <begin position="300"/>
        <end position="325"/>
    </location>
</feature>
<comment type="caution">
    <text evidence="4">The sequence shown here is derived from an EMBL/GenBank/DDBJ whole genome shotgun (WGS) entry which is preliminary data.</text>
</comment>
<organism evidence="4 5">
    <name type="scientific">Pelosinus fermentans B4</name>
    <dbReference type="NCBI Taxonomy" id="1149862"/>
    <lineage>
        <taxon>Bacteria</taxon>
        <taxon>Bacillati</taxon>
        <taxon>Bacillota</taxon>
        <taxon>Negativicutes</taxon>
        <taxon>Selenomonadales</taxon>
        <taxon>Sporomusaceae</taxon>
        <taxon>Pelosinus</taxon>
    </lineage>
</organism>
<gene>
    <name evidence="4" type="ORF">FB4_0617</name>
</gene>
<dbReference type="InterPro" id="IPR027417">
    <property type="entry name" value="P-loop_NTPase"/>
</dbReference>
<dbReference type="PROSITE" id="PS50234">
    <property type="entry name" value="VWFA"/>
    <property type="match status" value="1"/>
</dbReference>
<dbReference type="CDD" id="cd01451">
    <property type="entry name" value="vWA_Magnesium_chelatase"/>
    <property type="match status" value="1"/>
</dbReference>
<dbReference type="SMART" id="SM00327">
    <property type="entry name" value="VWA"/>
    <property type="match status" value="1"/>
</dbReference>
<feature type="compositionally biased region" description="Basic and acidic residues" evidence="2">
    <location>
        <begin position="283"/>
        <end position="299"/>
    </location>
</feature>
<reference evidence="4 5" key="1">
    <citation type="journal article" date="2012" name="J. Bacteriol.">
        <title>Draft Genome Sequences for Two Metal-Reducing Pelosinus fermentans Strains Isolated from a Cr(VI)-Contaminated Site and for Type Strain R7.</title>
        <authorList>
            <person name="Brown S.D."/>
            <person name="Podar M."/>
            <person name="Klingeman D.M."/>
            <person name="Johnson C.M."/>
            <person name="Yang Z.K."/>
            <person name="Utturkar S.M."/>
            <person name="Land M.L."/>
            <person name="Mosher J.J."/>
            <person name="Hurt R.A.Jr."/>
            <person name="Phelps T.J."/>
            <person name="Palumbo A.V."/>
            <person name="Arkin A.P."/>
            <person name="Hazen T.C."/>
            <person name="Elias D.A."/>
        </authorList>
    </citation>
    <scope>NUCLEOTIDE SEQUENCE [LARGE SCALE GENOMIC DNA]</scope>
    <source>
        <strain evidence="4 5">B4</strain>
    </source>
</reference>
<evidence type="ECO:0000313" key="5">
    <source>
        <dbReference type="Proteomes" id="UP000004324"/>
    </source>
</evidence>
<protein>
    <submittedName>
        <fullName evidence="4">ATPase associated with various cellular activities AAA_5</fullName>
    </submittedName>
</protein>
<dbReference type="PANTHER" id="PTHR35023:SF1">
    <property type="entry name" value="MG-PROTOPORPHYRIN IX CHELATASE"/>
    <property type="match status" value="1"/>
</dbReference>
<dbReference type="PATRIC" id="fig|1149862.3.peg.2050"/>
<accession>I9B1R4</accession>
<name>I9B1R4_9FIRM</name>
<evidence type="ECO:0000259" key="3">
    <source>
        <dbReference type="PROSITE" id="PS50234"/>
    </source>
</evidence>
<keyword evidence="5" id="KW-1185">Reference proteome</keyword>
<dbReference type="GO" id="GO:0016887">
    <property type="term" value="F:ATP hydrolysis activity"/>
    <property type="evidence" value="ECO:0007669"/>
    <property type="project" value="InterPro"/>
</dbReference>
<dbReference type="InterPro" id="IPR041628">
    <property type="entry name" value="ChlI/MoxR_AAA_lid"/>
</dbReference>
<evidence type="ECO:0000256" key="1">
    <source>
        <dbReference type="ARBA" id="ARBA00005799"/>
    </source>
</evidence>
<sequence length="626" mass="68869">MTAKTVFPFAAVVGQDQIKKALLIAVVNPKVGGVLIAGEKGSAKSTLVRGLSQVIPNRKLIELPLNATEDMVFGSMDMEQAIITGKRQFSHGILAKAHNHILYIDEVNLLQRELSNAILDVAVSGIHVVEREGVSNSYEAQFTMIGTMNPEEGDLPPQFLDRFGLYVTVAGEKNIKDRVEILRRILAYEQNPIAFYQKYKRAGEDICQQIAAARKKVKQILISDAMMQLAAQISSQGNCAGHRAEIFLLETAKAIASLAGRHDLLPMDMQEAAAFVLPHRMRQPPEESREQHSQKKQQHDQPAQDSFNKEQSQLPDEEQSNANEPSQDRDEAPEVKSEGELEKGKRQEDTTMADLLPIGNMALDLQKRQVRQSSGKRTLAKTNTRQGRYVRSCIPTKPVTDLAFDATLRAAAPYQLTRAKSMCCINICRGDLRQKVREKRIGSTFLFVVDASGSMGARQRMKAVKGAILSMLQDAYQKRDKVGMIAFRRQTAEILLPVTRSVELAEKSLQHLPTGGKTPLAEGLYTALGMLSTMCRLEKGIEPVMVLVTDGRANAGGRAGQDAVSEALQAARLIGETGVNSLVIDTEQDFIKLGIAFTIAHALGGSYYKLDDLSAENIIHIVNGMK</sequence>
<dbReference type="AlphaFoldDB" id="I9B1R4"/>
<dbReference type="InterPro" id="IPR036465">
    <property type="entry name" value="vWFA_dom_sf"/>
</dbReference>
<dbReference type="InterPro" id="IPR011704">
    <property type="entry name" value="ATPase_dyneun-rel_AAA"/>
</dbReference>
<feature type="domain" description="VWFA" evidence="3">
    <location>
        <begin position="444"/>
        <end position="625"/>
    </location>
</feature>
<comment type="similarity">
    <text evidence="1">Belongs to the Mg-chelatase subunits D/I family.</text>
</comment>
<dbReference type="Pfam" id="PF17863">
    <property type="entry name" value="AAA_lid_2"/>
    <property type="match status" value="1"/>
</dbReference>
<evidence type="ECO:0000256" key="2">
    <source>
        <dbReference type="SAM" id="MobiDB-lite"/>
    </source>
</evidence>
<dbReference type="Proteomes" id="UP000004324">
    <property type="component" value="Unassembled WGS sequence"/>
</dbReference>
<dbReference type="Gene3D" id="3.40.50.410">
    <property type="entry name" value="von Willebrand factor, type A domain"/>
    <property type="match status" value="1"/>
</dbReference>
<dbReference type="GO" id="GO:0005524">
    <property type="term" value="F:ATP binding"/>
    <property type="evidence" value="ECO:0007669"/>
    <property type="project" value="InterPro"/>
</dbReference>
<dbReference type="SUPFAM" id="SSF53300">
    <property type="entry name" value="vWA-like"/>
    <property type="match status" value="1"/>
</dbReference>
<dbReference type="EMBL" id="AKVJ01000022">
    <property type="protein sequence ID" value="EIW19092.1"/>
    <property type="molecule type" value="Genomic_DNA"/>
</dbReference>
<dbReference type="CDD" id="cd00009">
    <property type="entry name" value="AAA"/>
    <property type="match status" value="1"/>
</dbReference>